<dbReference type="AlphaFoldDB" id="A0AAW1XRQ0"/>
<evidence type="ECO:0000313" key="1">
    <source>
        <dbReference type="EMBL" id="KAK9939440.1"/>
    </source>
</evidence>
<protein>
    <submittedName>
        <fullName evidence="1">Uncharacterized protein</fullName>
    </submittedName>
</protein>
<name>A0AAW1XRQ0_RUBAR</name>
<reference evidence="1 2" key="1">
    <citation type="journal article" date="2023" name="G3 (Bethesda)">
        <title>A chromosome-length genome assembly and annotation of blackberry (Rubus argutus, cv. 'Hillquist').</title>
        <authorList>
            <person name="Bruna T."/>
            <person name="Aryal R."/>
            <person name="Dudchenko O."/>
            <person name="Sargent D.J."/>
            <person name="Mead D."/>
            <person name="Buti M."/>
            <person name="Cavallini A."/>
            <person name="Hytonen T."/>
            <person name="Andres J."/>
            <person name="Pham M."/>
            <person name="Weisz D."/>
            <person name="Mascagni F."/>
            <person name="Usai G."/>
            <person name="Natali L."/>
            <person name="Bassil N."/>
            <person name="Fernandez G.E."/>
            <person name="Lomsadze A."/>
            <person name="Armour M."/>
            <person name="Olukolu B."/>
            <person name="Poorten T."/>
            <person name="Britton C."/>
            <person name="Davik J."/>
            <person name="Ashrafi H."/>
            <person name="Aiden E.L."/>
            <person name="Borodovsky M."/>
            <person name="Worthington M."/>
        </authorList>
    </citation>
    <scope>NUCLEOTIDE SEQUENCE [LARGE SCALE GENOMIC DNA]</scope>
    <source>
        <strain evidence="1">PI 553951</strain>
    </source>
</reference>
<accession>A0AAW1XRQ0</accession>
<sequence length="113" mass="12478">MPCSPKLSPPPPCKINPARAVLHSRTHQPASICSLAVAPHLVPSHGPQFATAAQPPTNSVEFSLQFNHHGSPLQLTRIPAHQKTPRRRRFRRRAQFCPAATNLPLQPKLSHLQ</sequence>
<dbReference type="Proteomes" id="UP001457282">
    <property type="component" value="Unassembled WGS sequence"/>
</dbReference>
<comment type="caution">
    <text evidence="1">The sequence shown here is derived from an EMBL/GenBank/DDBJ whole genome shotgun (WGS) entry which is preliminary data.</text>
</comment>
<keyword evidence="2" id="KW-1185">Reference proteome</keyword>
<dbReference type="EMBL" id="JBEDUW010000003">
    <property type="protein sequence ID" value="KAK9939440.1"/>
    <property type="molecule type" value="Genomic_DNA"/>
</dbReference>
<evidence type="ECO:0000313" key="2">
    <source>
        <dbReference type="Proteomes" id="UP001457282"/>
    </source>
</evidence>
<gene>
    <name evidence="1" type="ORF">M0R45_016136</name>
</gene>
<proteinExistence type="predicted"/>
<organism evidence="1 2">
    <name type="scientific">Rubus argutus</name>
    <name type="common">Southern blackberry</name>
    <dbReference type="NCBI Taxonomy" id="59490"/>
    <lineage>
        <taxon>Eukaryota</taxon>
        <taxon>Viridiplantae</taxon>
        <taxon>Streptophyta</taxon>
        <taxon>Embryophyta</taxon>
        <taxon>Tracheophyta</taxon>
        <taxon>Spermatophyta</taxon>
        <taxon>Magnoliopsida</taxon>
        <taxon>eudicotyledons</taxon>
        <taxon>Gunneridae</taxon>
        <taxon>Pentapetalae</taxon>
        <taxon>rosids</taxon>
        <taxon>fabids</taxon>
        <taxon>Rosales</taxon>
        <taxon>Rosaceae</taxon>
        <taxon>Rosoideae</taxon>
        <taxon>Rosoideae incertae sedis</taxon>
        <taxon>Rubus</taxon>
    </lineage>
</organism>